<keyword evidence="1" id="KW-1133">Transmembrane helix</keyword>
<proteinExistence type="predicted"/>
<sequence length="193" mass="20455">MMTVLFTGMVVLSVLFGLLTGRMDAVSTAAITSCGKGVELVLSLLGAMCLWSGVMEVARKAGLTELLSRLFSPVTRRLFRGIRPKGKAMEAITMNLAANLLGLGNAATPLGITAMQEMAKEERSGKVATNNMILFVVLNTASLQVIPTNLILLRTQAGSQNPAELIPAVWLASLASILVGVTAAKLLERMGRR</sequence>
<protein>
    <submittedName>
        <fullName evidence="3">Spore maturation protein A</fullName>
    </submittedName>
</protein>
<name>A0A6N2V1R9_9FIRM</name>
<evidence type="ECO:0000256" key="1">
    <source>
        <dbReference type="SAM" id="Phobius"/>
    </source>
</evidence>
<evidence type="ECO:0000313" key="3">
    <source>
        <dbReference type="EMBL" id="VYT24635.1"/>
    </source>
</evidence>
<keyword evidence="1" id="KW-0472">Membrane</keyword>
<feature type="transmembrane region" description="Helical" evidence="1">
    <location>
        <begin position="132"/>
        <end position="153"/>
    </location>
</feature>
<reference evidence="3" key="1">
    <citation type="submission" date="2019-11" db="EMBL/GenBank/DDBJ databases">
        <authorList>
            <person name="Feng L."/>
        </authorList>
    </citation>
    <scope>NUCLEOTIDE SEQUENCE</scope>
    <source>
        <strain evidence="3">AundefinedLFYP135</strain>
    </source>
</reference>
<organism evidence="3">
    <name type="scientific">uncultured Anaerotruncus sp</name>
    <dbReference type="NCBI Taxonomy" id="905011"/>
    <lineage>
        <taxon>Bacteria</taxon>
        <taxon>Bacillati</taxon>
        <taxon>Bacillota</taxon>
        <taxon>Clostridia</taxon>
        <taxon>Eubacteriales</taxon>
        <taxon>Oscillospiraceae</taxon>
        <taxon>Anaerotruncus</taxon>
        <taxon>environmental samples</taxon>
    </lineage>
</organism>
<dbReference type="AlphaFoldDB" id="A0A6N2V1R9"/>
<keyword evidence="1" id="KW-0812">Transmembrane</keyword>
<accession>A0A6N2V1R9</accession>
<dbReference type="Pfam" id="PF07670">
    <property type="entry name" value="Gate"/>
    <property type="match status" value="1"/>
</dbReference>
<feature type="transmembrane region" description="Helical" evidence="1">
    <location>
        <begin position="165"/>
        <end position="187"/>
    </location>
</feature>
<feature type="domain" description="Nucleoside transporter/FeoB GTPase Gate" evidence="2">
    <location>
        <begin position="41"/>
        <end position="148"/>
    </location>
</feature>
<dbReference type="InterPro" id="IPR011642">
    <property type="entry name" value="Gate_dom"/>
</dbReference>
<gene>
    <name evidence="3" type="primary">spmA</name>
    <name evidence="3" type="ORF">AULFYP135_02249</name>
</gene>
<evidence type="ECO:0000259" key="2">
    <source>
        <dbReference type="Pfam" id="PF07670"/>
    </source>
</evidence>
<dbReference type="EMBL" id="CACRSL010000005">
    <property type="protein sequence ID" value="VYT24635.1"/>
    <property type="molecule type" value="Genomic_DNA"/>
</dbReference>